<dbReference type="OrthoDB" id="75724at2759"/>
<reference evidence="3 4" key="1">
    <citation type="submission" date="2014-04" db="EMBL/GenBank/DDBJ databases">
        <authorList>
            <consortium name="DOE Joint Genome Institute"/>
            <person name="Kuo A."/>
            <person name="Girlanda M."/>
            <person name="Perotto S."/>
            <person name="Kohler A."/>
            <person name="Nagy L.G."/>
            <person name="Floudas D."/>
            <person name="Copeland A."/>
            <person name="Barry K.W."/>
            <person name="Cichocki N."/>
            <person name="Veneault-Fourrey C."/>
            <person name="LaButti K."/>
            <person name="Lindquist E.A."/>
            <person name="Lipzen A."/>
            <person name="Lundell T."/>
            <person name="Morin E."/>
            <person name="Murat C."/>
            <person name="Sun H."/>
            <person name="Tunlid A."/>
            <person name="Henrissat B."/>
            <person name="Grigoriev I.V."/>
            <person name="Hibbett D.S."/>
            <person name="Martin F."/>
            <person name="Nordberg H.P."/>
            <person name="Cantor M.N."/>
            <person name="Hua S.X."/>
        </authorList>
    </citation>
    <scope>NUCLEOTIDE SEQUENCE [LARGE SCALE GENOMIC DNA]</scope>
    <source>
        <strain evidence="3 4">MUT 4182</strain>
    </source>
</reference>
<dbReference type="PANTHER" id="PTHR45824">
    <property type="entry name" value="GH16843P"/>
    <property type="match status" value="1"/>
</dbReference>
<dbReference type="CDD" id="cd00170">
    <property type="entry name" value="SEC14"/>
    <property type="match status" value="1"/>
</dbReference>
<dbReference type="HOGENOM" id="CLU_014001_1_0_1"/>
<dbReference type="SMART" id="SM00516">
    <property type="entry name" value="SEC14"/>
    <property type="match status" value="1"/>
</dbReference>
<name>A0A0C3QTY4_9AGAM</name>
<evidence type="ECO:0000259" key="2">
    <source>
        <dbReference type="PROSITE" id="PS50191"/>
    </source>
</evidence>
<feature type="region of interest" description="Disordered" evidence="1">
    <location>
        <begin position="1"/>
        <end position="21"/>
    </location>
</feature>
<dbReference type="SUPFAM" id="SSF52087">
    <property type="entry name" value="CRAL/TRIO domain"/>
    <property type="match status" value="1"/>
</dbReference>
<reference evidence="4" key="2">
    <citation type="submission" date="2015-01" db="EMBL/GenBank/DDBJ databases">
        <title>Evolutionary Origins and Diversification of the Mycorrhizal Mutualists.</title>
        <authorList>
            <consortium name="DOE Joint Genome Institute"/>
            <consortium name="Mycorrhizal Genomics Consortium"/>
            <person name="Kohler A."/>
            <person name="Kuo A."/>
            <person name="Nagy L.G."/>
            <person name="Floudas D."/>
            <person name="Copeland A."/>
            <person name="Barry K.W."/>
            <person name="Cichocki N."/>
            <person name="Veneault-Fourrey C."/>
            <person name="LaButti K."/>
            <person name="Lindquist E.A."/>
            <person name="Lipzen A."/>
            <person name="Lundell T."/>
            <person name="Morin E."/>
            <person name="Murat C."/>
            <person name="Riley R."/>
            <person name="Ohm R."/>
            <person name="Sun H."/>
            <person name="Tunlid A."/>
            <person name="Henrissat B."/>
            <person name="Grigoriev I.V."/>
            <person name="Hibbett D.S."/>
            <person name="Martin F."/>
        </authorList>
    </citation>
    <scope>NUCLEOTIDE SEQUENCE [LARGE SCALE GENOMIC DNA]</scope>
    <source>
        <strain evidence="4">MUT 4182</strain>
    </source>
</reference>
<protein>
    <recommendedName>
        <fullName evidence="2">CRAL-TRIO domain-containing protein</fullName>
    </recommendedName>
</protein>
<dbReference type="PROSITE" id="PS50191">
    <property type="entry name" value="CRAL_TRIO"/>
    <property type="match status" value="1"/>
</dbReference>
<feature type="region of interest" description="Disordered" evidence="1">
    <location>
        <begin position="273"/>
        <end position="357"/>
    </location>
</feature>
<dbReference type="InterPro" id="IPR036273">
    <property type="entry name" value="CRAL/TRIO_N_dom_sf"/>
</dbReference>
<dbReference type="SUPFAM" id="SSF46938">
    <property type="entry name" value="CRAL/TRIO N-terminal domain"/>
    <property type="match status" value="1"/>
</dbReference>
<organism evidence="3 4">
    <name type="scientific">Tulasnella calospora MUT 4182</name>
    <dbReference type="NCBI Taxonomy" id="1051891"/>
    <lineage>
        <taxon>Eukaryota</taxon>
        <taxon>Fungi</taxon>
        <taxon>Dikarya</taxon>
        <taxon>Basidiomycota</taxon>
        <taxon>Agaricomycotina</taxon>
        <taxon>Agaricomycetes</taxon>
        <taxon>Cantharellales</taxon>
        <taxon>Tulasnellaceae</taxon>
        <taxon>Tulasnella</taxon>
    </lineage>
</organism>
<dbReference type="Proteomes" id="UP000054248">
    <property type="component" value="Unassembled WGS sequence"/>
</dbReference>
<dbReference type="InterPro" id="IPR036865">
    <property type="entry name" value="CRAL-TRIO_dom_sf"/>
</dbReference>
<evidence type="ECO:0000313" key="3">
    <source>
        <dbReference type="EMBL" id="KIO31774.1"/>
    </source>
</evidence>
<proteinExistence type="predicted"/>
<dbReference type="Pfam" id="PF00650">
    <property type="entry name" value="CRAL_TRIO"/>
    <property type="match status" value="1"/>
</dbReference>
<dbReference type="EMBL" id="KN822960">
    <property type="protein sequence ID" value="KIO31774.1"/>
    <property type="molecule type" value="Genomic_DNA"/>
</dbReference>
<dbReference type="Gene3D" id="3.40.525.10">
    <property type="entry name" value="CRAL-TRIO lipid binding domain"/>
    <property type="match status" value="1"/>
</dbReference>
<dbReference type="InterPro" id="IPR001251">
    <property type="entry name" value="CRAL-TRIO_dom"/>
</dbReference>
<dbReference type="PANTHER" id="PTHR45824:SF29">
    <property type="entry name" value="GH16843P"/>
    <property type="match status" value="1"/>
</dbReference>
<feature type="domain" description="CRAL-TRIO" evidence="2">
    <location>
        <begin position="99"/>
        <end position="252"/>
    </location>
</feature>
<accession>A0A0C3QTY4</accession>
<evidence type="ECO:0000313" key="4">
    <source>
        <dbReference type="Proteomes" id="UP000054248"/>
    </source>
</evidence>
<gene>
    <name evidence="3" type="ORF">M407DRAFT_241685</name>
</gene>
<sequence>MTKTSAVFPQPAPGSKPTPRVYTDEQKSMIEELRQYALSLLLPETDSYHPNERRWIEEPECPARYMRAAKWKLDDGKRRIKGTIEWRREYKPDLISAEHVKIENDSGKILLNGFDYDGRPIITMRVGRQNTQPSERQILHLIFCLERAIDYMPEGQDSMLILVDYKSATLKSNPSISTALKVLHILQDHYVERLGRAIVTNLPMLLNFFFKGIGPFLDPVTREKMKFNPNLHELIPDEHLEVDFGGKFDYEFDPDSYWEQICRHAGVNADGSRFEPEWKRTQMPQQEQEESPKPVDSETSSTAPDLVADDDDVESSRAPSVQLPRASKPVSVKGGSSGKEGVEVIGEEEPNVLVASA</sequence>
<dbReference type="GO" id="GO:0008526">
    <property type="term" value="F:phosphatidylinositol transfer activity"/>
    <property type="evidence" value="ECO:0007669"/>
    <property type="project" value="TreeGrafter"/>
</dbReference>
<keyword evidence="4" id="KW-1185">Reference proteome</keyword>
<dbReference type="AlphaFoldDB" id="A0A0C3QTY4"/>
<dbReference type="InterPro" id="IPR052578">
    <property type="entry name" value="PI_Transfer_CRAL-TRIO"/>
</dbReference>
<evidence type="ECO:0000256" key="1">
    <source>
        <dbReference type="SAM" id="MobiDB-lite"/>
    </source>
</evidence>